<keyword evidence="7" id="KW-0520">NAD</keyword>
<dbReference type="InterPro" id="IPR006180">
    <property type="entry name" value="3-OHacyl-CoA_DH_CS"/>
</dbReference>
<dbReference type="GO" id="GO:0006635">
    <property type="term" value="P:fatty acid beta-oxidation"/>
    <property type="evidence" value="ECO:0007669"/>
    <property type="project" value="TreeGrafter"/>
</dbReference>
<comment type="pathway">
    <text evidence="2">Lipid metabolism; fatty acid beta-oxidation.</text>
</comment>
<dbReference type="EC" id="1.1.1.35" evidence="4"/>
<dbReference type="FunFam" id="3.40.50.720:FF:000258">
    <property type="entry name" value="Hydroxyacyl-coenzyme A dehydrogenase, mitochondrial"/>
    <property type="match status" value="1"/>
</dbReference>
<evidence type="ECO:0000256" key="5">
    <source>
        <dbReference type="ARBA" id="ARBA00022832"/>
    </source>
</evidence>
<accession>A0A1W0WP04</accession>
<dbReference type="Pfam" id="PF00725">
    <property type="entry name" value="3HCDH"/>
    <property type="match status" value="1"/>
</dbReference>
<dbReference type="InterPro" id="IPR006108">
    <property type="entry name" value="3HC_DH_C"/>
</dbReference>
<comment type="caution">
    <text evidence="15">The sequence shown here is derived from an EMBL/GenBank/DDBJ whole genome shotgun (WGS) entry which is preliminary data.</text>
</comment>
<dbReference type="GO" id="GO:0070403">
    <property type="term" value="F:NAD+ binding"/>
    <property type="evidence" value="ECO:0007669"/>
    <property type="project" value="InterPro"/>
</dbReference>
<name>A0A1W0WP04_HYPEX</name>
<evidence type="ECO:0000256" key="9">
    <source>
        <dbReference type="ARBA" id="ARBA00023128"/>
    </source>
</evidence>
<dbReference type="InterPro" id="IPR013328">
    <property type="entry name" value="6PGD_dom2"/>
</dbReference>
<dbReference type="PIRSF" id="PIRSF000105">
    <property type="entry name" value="HCDH"/>
    <property type="match status" value="1"/>
</dbReference>
<dbReference type="InterPro" id="IPR022694">
    <property type="entry name" value="3-OHacyl-CoA_DH"/>
</dbReference>
<dbReference type="SUPFAM" id="SSF48179">
    <property type="entry name" value="6-phosphogluconate dehydrogenase C-terminal domain-like"/>
    <property type="match status" value="1"/>
</dbReference>
<dbReference type="Gene3D" id="3.40.50.720">
    <property type="entry name" value="NAD(P)-binding Rossmann-like Domain"/>
    <property type="match status" value="1"/>
</dbReference>
<keyword evidence="6" id="KW-0560">Oxidoreductase</keyword>
<dbReference type="InterPro" id="IPR036291">
    <property type="entry name" value="NAD(P)-bd_dom_sf"/>
</dbReference>
<evidence type="ECO:0000256" key="11">
    <source>
        <dbReference type="PIRSR" id="PIRSR000105-1"/>
    </source>
</evidence>
<proteinExistence type="inferred from homology"/>
<comment type="catalytic activity">
    <reaction evidence="10">
        <text>a (3S)-3-hydroxyacyl-CoA + NAD(+) = a 3-oxoacyl-CoA + NADH + H(+)</text>
        <dbReference type="Rhea" id="RHEA:22432"/>
        <dbReference type="ChEBI" id="CHEBI:15378"/>
        <dbReference type="ChEBI" id="CHEBI:57318"/>
        <dbReference type="ChEBI" id="CHEBI:57540"/>
        <dbReference type="ChEBI" id="CHEBI:57945"/>
        <dbReference type="ChEBI" id="CHEBI:90726"/>
        <dbReference type="EC" id="1.1.1.35"/>
    </reaction>
</comment>
<evidence type="ECO:0000256" key="1">
    <source>
        <dbReference type="ARBA" id="ARBA00004305"/>
    </source>
</evidence>
<keyword evidence="9" id="KW-0496">Mitochondrion</keyword>
<gene>
    <name evidence="15" type="ORF">BV898_08956</name>
</gene>
<dbReference type="InterPro" id="IPR006176">
    <property type="entry name" value="3-OHacyl-CoA_DH_NAD-bd"/>
</dbReference>
<comment type="subcellular location">
    <subcellularLocation>
        <location evidence="1">Mitochondrion matrix</location>
    </subcellularLocation>
</comment>
<evidence type="ECO:0000259" key="14">
    <source>
        <dbReference type="Pfam" id="PF02737"/>
    </source>
</evidence>
<dbReference type="PANTHER" id="PTHR43561">
    <property type="match status" value="1"/>
</dbReference>
<keyword evidence="5" id="KW-0276">Fatty acid metabolism</keyword>
<feature type="binding site" evidence="12">
    <location>
        <position position="74"/>
    </location>
    <ligand>
        <name>CoA</name>
        <dbReference type="ChEBI" id="CHEBI:57287"/>
    </ligand>
</feature>
<evidence type="ECO:0000256" key="10">
    <source>
        <dbReference type="ARBA" id="ARBA00049556"/>
    </source>
</evidence>
<dbReference type="PROSITE" id="PS00067">
    <property type="entry name" value="3HCDH"/>
    <property type="match status" value="1"/>
</dbReference>
<reference evidence="16" key="1">
    <citation type="submission" date="2017-01" db="EMBL/GenBank/DDBJ databases">
        <title>Comparative genomics of anhydrobiosis in the tardigrade Hypsibius dujardini.</title>
        <authorList>
            <person name="Yoshida Y."/>
            <person name="Koutsovoulos G."/>
            <person name="Laetsch D."/>
            <person name="Stevens L."/>
            <person name="Kumar S."/>
            <person name="Horikawa D."/>
            <person name="Ishino K."/>
            <person name="Komine S."/>
            <person name="Tomita M."/>
            <person name="Blaxter M."/>
            <person name="Arakawa K."/>
        </authorList>
    </citation>
    <scope>NUCLEOTIDE SEQUENCE [LARGE SCALE GENOMIC DNA]</scope>
    <source>
        <strain evidence="16">Z151</strain>
    </source>
</reference>
<comment type="similarity">
    <text evidence="3">Belongs to the 3-hydroxyacyl-CoA dehydrogenase family.</text>
</comment>
<feature type="site" description="Important for catalytic activity" evidence="11">
    <location>
        <position position="164"/>
    </location>
</feature>
<protein>
    <recommendedName>
        <fullName evidence="4">3-hydroxyacyl-CoA dehydrogenase</fullName>
        <ecNumber evidence="4">1.1.1.35</ecNumber>
    </recommendedName>
</protein>
<dbReference type="EMBL" id="MTYJ01000068">
    <property type="protein sequence ID" value="OQV16951.1"/>
    <property type="molecule type" value="Genomic_DNA"/>
</dbReference>
<dbReference type="Gene3D" id="1.10.1040.10">
    <property type="entry name" value="N-(1-d-carboxylethyl)-l-norvaline Dehydrogenase, domain 2"/>
    <property type="match status" value="1"/>
</dbReference>
<evidence type="ECO:0000313" key="16">
    <source>
        <dbReference type="Proteomes" id="UP000192578"/>
    </source>
</evidence>
<dbReference type="Proteomes" id="UP000192578">
    <property type="component" value="Unassembled WGS sequence"/>
</dbReference>
<sequence>MLASVIHSSVRNISSRKISKIKDVMIVGSGLMGAGIAQVAAAAGMNVHLVDQSSDALERAKEQIKDSMGKFAKKQFPDDKQKAQTHVQETMGKIRCHTDPCVPAGQADIIIEAIVENLEVKRDLFHRLDVVAANHTIFASNTSSLSIGAIAASTSRRDRFGGLHFFSPVPMMKLLEVIRIDQTSDDTFDSMMEFAKTIGKAPVACKDTPGFIVNRLLIPYMCEAVRMVERGDATPADIDTAMQLGAGYKIGPLALMDFTGVDLGKHIIDGWHKADPTNPVFQPSGLIDKMVREGKFGRKSGHGFYDYSQQKDAEKKKR</sequence>
<dbReference type="InterPro" id="IPR052242">
    <property type="entry name" value="Mito_3-hydroxyacyl-CoA_DH"/>
</dbReference>
<evidence type="ECO:0000313" key="15">
    <source>
        <dbReference type="EMBL" id="OQV16951.1"/>
    </source>
</evidence>
<dbReference type="Pfam" id="PF02737">
    <property type="entry name" value="3HCDH_N"/>
    <property type="match status" value="1"/>
</dbReference>
<feature type="binding site" evidence="12">
    <location>
        <position position="67"/>
    </location>
    <ligand>
        <name>CoA</name>
        <dbReference type="ChEBI" id="CHEBI:57287"/>
    </ligand>
</feature>
<dbReference type="OrthoDB" id="5958943at2759"/>
<evidence type="ECO:0000256" key="3">
    <source>
        <dbReference type="ARBA" id="ARBA00009463"/>
    </source>
</evidence>
<feature type="domain" description="3-hydroxyacyl-CoA dehydrogenase NAD binding" evidence="14">
    <location>
        <begin position="24"/>
        <end position="208"/>
    </location>
</feature>
<dbReference type="PANTHER" id="PTHR43561:SF3">
    <property type="entry name" value="HYDROXYACYL-COENZYME A DEHYDROGENASE, MITOCHONDRIAL"/>
    <property type="match status" value="1"/>
</dbReference>
<dbReference type="SUPFAM" id="SSF51735">
    <property type="entry name" value="NAD(P)-binding Rossmann-fold domains"/>
    <property type="match status" value="1"/>
</dbReference>
<evidence type="ECO:0000256" key="2">
    <source>
        <dbReference type="ARBA" id="ARBA00005005"/>
    </source>
</evidence>
<keyword evidence="16" id="KW-1185">Reference proteome</keyword>
<dbReference type="GO" id="GO:0003857">
    <property type="term" value="F:(3S)-3-hydroxyacyl-CoA dehydrogenase (NAD+) activity"/>
    <property type="evidence" value="ECO:0007669"/>
    <property type="project" value="UniProtKB-EC"/>
</dbReference>
<organism evidence="15 16">
    <name type="scientific">Hypsibius exemplaris</name>
    <name type="common">Freshwater tardigrade</name>
    <dbReference type="NCBI Taxonomy" id="2072580"/>
    <lineage>
        <taxon>Eukaryota</taxon>
        <taxon>Metazoa</taxon>
        <taxon>Ecdysozoa</taxon>
        <taxon>Tardigrada</taxon>
        <taxon>Eutardigrada</taxon>
        <taxon>Parachela</taxon>
        <taxon>Hypsibioidea</taxon>
        <taxon>Hypsibiidae</taxon>
        <taxon>Hypsibius</taxon>
    </lineage>
</organism>
<feature type="binding site" evidence="12">
    <location>
        <position position="143"/>
    </location>
    <ligand>
        <name>CoA</name>
        <dbReference type="ChEBI" id="CHEBI:57287"/>
    </ligand>
</feature>
<feature type="domain" description="3-hydroxyacyl-CoA dehydrogenase C-terminal" evidence="13">
    <location>
        <begin position="210"/>
        <end position="307"/>
    </location>
</feature>
<evidence type="ECO:0000256" key="8">
    <source>
        <dbReference type="ARBA" id="ARBA00023098"/>
    </source>
</evidence>
<dbReference type="GO" id="GO:0005759">
    <property type="term" value="C:mitochondrial matrix"/>
    <property type="evidence" value="ECO:0007669"/>
    <property type="project" value="UniProtKB-SubCell"/>
</dbReference>
<evidence type="ECO:0000256" key="4">
    <source>
        <dbReference type="ARBA" id="ARBA00013000"/>
    </source>
</evidence>
<keyword evidence="8" id="KW-0443">Lipid metabolism</keyword>
<evidence type="ECO:0000256" key="7">
    <source>
        <dbReference type="ARBA" id="ARBA00023027"/>
    </source>
</evidence>
<dbReference type="AlphaFoldDB" id="A0A1W0WP04"/>
<evidence type="ECO:0000256" key="12">
    <source>
        <dbReference type="PIRSR" id="PIRSR000105-3"/>
    </source>
</evidence>
<dbReference type="InterPro" id="IPR008927">
    <property type="entry name" value="6-PGluconate_DH-like_C_sf"/>
</dbReference>
<evidence type="ECO:0000256" key="6">
    <source>
        <dbReference type="ARBA" id="ARBA00023002"/>
    </source>
</evidence>
<evidence type="ECO:0000259" key="13">
    <source>
        <dbReference type="Pfam" id="PF00725"/>
    </source>
</evidence>